<gene>
    <name evidence="2" type="ORF">LPLAT_LOCUS13719</name>
</gene>
<evidence type="ECO:0000313" key="3">
    <source>
        <dbReference type="Proteomes" id="UP001497644"/>
    </source>
</evidence>
<feature type="compositionally biased region" description="Low complexity" evidence="1">
    <location>
        <begin position="44"/>
        <end position="58"/>
    </location>
</feature>
<proteinExistence type="predicted"/>
<dbReference type="EMBL" id="CAXIPU020001152">
    <property type="protein sequence ID" value="CAL1672924.1"/>
    <property type="molecule type" value="Genomic_DNA"/>
</dbReference>
<dbReference type="AlphaFoldDB" id="A0AAV2N0U8"/>
<reference evidence="2" key="1">
    <citation type="submission" date="2024-04" db="EMBL/GenBank/DDBJ databases">
        <authorList>
            <consortium name="Molecular Ecology Group"/>
        </authorList>
    </citation>
    <scope>NUCLEOTIDE SEQUENCE</scope>
</reference>
<protein>
    <recommendedName>
        <fullName evidence="4">BESS domain-containing protein</fullName>
    </recommendedName>
</protein>
<evidence type="ECO:0008006" key="4">
    <source>
        <dbReference type="Google" id="ProtNLM"/>
    </source>
</evidence>
<evidence type="ECO:0000313" key="2">
    <source>
        <dbReference type="EMBL" id="CAL1672924.1"/>
    </source>
</evidence>
<organism evidence="2 3">
    <name type="scientific">Lasius platythorax</name>
    <dbReference type="NCBI Taxonomy" id="488582"/>
    <lineage>
        <taxon>Eukaryota</taxon>
        <taxon>Metazoa</taxon>
        <taxon>Ecdysozoa</taxon>
        <taxon>Arthropoda</taxon>
        <taxon>Hexapoda</taxon>
        <taxon>Insecta</taxon>
        <taxon>Pterygota</taxon>
        <taxon>Neoptera</taxon>
        <taxon>Endopterygota</taxon>
        <taxon>Hymenoptera</taxon>
        <taxon>Apocrita</taxon>
        <taxon>Aculeata</taxon>
        <taxon>Formicoidea</taxon>
        <taxon>Formicidae</taxon>
        <taxon>Formicinae</taxon>
        <taxon>Lasius</taxon>
        <taxon>Lasius</taxon>
    </lineage>
</organism>
<evidence type="ECO:0000256" key="1">
    <source>
        <dbReference type="SAM" id="MobiDB-lite"/>
    </source>
</evidence>
<keyword evidence="3" id="KW-1185">Reference proteome</keyword>
<feature type="region of interest" description="Disordered" evidence="1">
    <location>
        <begin position="30"/>
        <end position="81"/>
    </location>
</feature>
<accession>A0AAV2N0U8</accession>
<comment type="caution">
    <text evidence="2">The sequence shown here is derived from an EMBL/GenBank/DDBJ whole genome shotgun (WGS) entry which is preliminary data.</text>
</comment>
<dbReference type="Proteomes" id="UP001497644">
    <property type="component" value="Unassembled WGS sequence"/>
</dbReference>
<sequence>MTVAIERPTLKPKNSQSIVQPISQSILSYAESSNELSKSRSRPRSVSSPVMSSSSSLSNMCNEYNASPSTSARIPKKRKAQQNEDAYIGAIESIAQSLKASPTSVSNVTDNTNPVDICMNFLGSLIKNLKLPEIRLDIMNTLIQTVIEASAIDLERSKKQ</sequence>
<name>A0AAV2N0U8_9HYME</name>
<feature type="compositionally biased region" description="Polar residues" evidence="1">
    <location>
        <begin position="59"/>
        <end position="72"/>
    </location>
</feature>